<dbReference type="OrthoDB" id="9780310at2"/>
<protein>
    <submittedName>
        <fullName evidence="1">DUF72 domain-containing protein</fullName>
    </submittedName>
</protein>
<dbReference type="Gene3D" id="3.20.20.410">
    <property type="entry name" value="Protein of unknown function UPF0759"/>
    <property type="match status" value="1"/>
</dbReference>
<dbReference type="PANTHER" id="PTHR30348">
    <property type="entry name" value="UNCHARACTERIZED PROTEIN YECE"/>
    <property type="match status" value="1"/>
</dbReference>
<comment type="caution">
    <text evidence="1">The sequence shown here is derived from an EMBL/GenBank/DDBJ whole genome shotgun (WGS) entry which is preliminary data.</text>
</comment>
<dbReference type="Pfam" id="PF01904">
    <property type="entry name" value="DUF72"/>
    <property type="match status" value="1"/>
</dbReference>
<dbReference type="Proteomes" id="UP000321046">
    <property type="component" value="Unassembled WGS sequence"/>
</dbReference>
<dbReference type="RefSeq" id="WP_146977156.1">
    <property type="nucleotide sequence ID" value="NZ_VOSL01000144.1"/>
</dbReference>
<dbReference type="InterPro" id="IPR036520">
    <property type="entry name" value="UPF0759_sf"/>
</dbReference>
<dbReference type="EMBL" id="VOSL01000144">
    <property type="protein sequence ID" value="TXD31880.1"/>
    <property type="molecule type" value="Genomic_DNA"/>
</dbReference>
<evidence type="ECO:0000313" key="1">
    <source>
        <dbReference type="EMBL" id="TXD31880.1"/>
    </source>
</evidence>
<sequence>MTQPGRALIGTSGWSYDDWDGVFYPRGVSGTERLTHYATRFKTVEIDSTFYAIPARSTVQGWYGRTPDDFIFSAKFPRSVTHEARLVHAGEDAMRFVETMSELGEKLGVLVLQLPPSFSIEEFDALANFFEGLPDGYAYAVEVRHRSWLVDAFADLLKRWRVSVVLTDGEYLERFWRVTSQICYIRWLGHWNAFEHFDRVQADRSDELAWWVPRIQHFVERGGTVLGYVNNHFSGHSPATADQLTEMLAP</sequence>
<dbReference type="SUPFAM" id="SSF117396">
    <property type="entry name" value="TM1631-like"/>
    <property type="match status" value="1"/>
</dbReference>
<reference evidence="1 2" key="1">
    <citation type="submission" date="2019-08" db="EMBL/GenBank/DDBJ databases">
        <title>Bradymonadales sp. TMQ2.</title>
        <authorList>
            <person name="Liang Q."/>
        </authorList>
    </citation>
    <scope>NUCLEOTIDE SEQUENCE [LARGE SCALE GENOMIC DNA]</scope>
    <source>
        <strain evidence="1 2">TMQ2</strain>
    </source>
</reference>
<organism evidence="1 2">
    <name type="scientific">Lujinxingia vulgaris</name>
    <dbReference type="NCBI Taxonomy" id="2600176"/>
    <lineage>
        <taxon>Bacteria</taxon>
        <taxon>Deltaproteobacteria</taxon>
        <taxon>Bradymonadales</taxon>
        <taxon>Lujinxingiaceae</taxon>
        <taxon>Lujinxingia</taxon>
    </lineage>
</organism>
<dbReference type="InterPro" id="IPR002763">
    <property type="entry name" value="DUF72"/>
</dbReference>
<accession>A0A5C6X1X1</accession>
<proteinExistence type="predicted"/>
<gene>
    <name evidence="1" type="ORF">FRC96_19820</name>
</gene>
<evidence type="ECO:0000313" key="2">
    <source>
        <dbReference type="Proteomes" id="UP000321046"/>
    </source>
</evidence>
<name>A0A5C6X1X1_9DELT</name>
<dbReference type="AlphaFoldDB" id="A0A5C6X1X1"/>
<dbReference type="PANTHER" id="PTHR30348:SF4">
    <property type="entry name" value="DUF72 DOMAIN-CONTAINING PROTEIN"/>
    <property type="match status" value="1"/>
</dbReference>